<keyword evidence="4" id="KW-1185">Reference proteome</keyword>
<sequence length="85" mass="9351">MIMASIKPFQNEEEALAIGDLNIENRLDRVSVYGSVEFTKDKAGLAQARALKEVVDAVVAALEKEKSLPEHVQVKPTEKVKNPFG</sequence>
<proteinExistence type="predicted"/>
<evidence type="ECO:0000313" key="1">
    <source>
        <dbReference type="EMBL" id="KIF81663.1"/>
    </source>
</evidence>
<dbReference type="EMBL" id="JWJG01000007">
    <property type="protein sequence ID" value="KIF84090.1"/>
    <property type="molecule type" value="Genomic_DNA"/>
</dbReference>
<dbReference type="AlphaFoldDB" id="A0A0C2BPM8"/>
<dbReference type="EMBL" id="JWJG01000028">
    <property type="protein sequence ID" value="KIF81663.1"/>
    <property type="molecule type" value="Genomic_DNA"/>
</dbReference>
<reference evidence="2 4" key="1">
    <citation type="submission" date="2014-12" db="EMBL/GenBank/DDBJ databases">
        <title>Denitrispirillum autotrophicum gen. nov., sp. nov., Denitrifying, Facultatively Autotrophic Bacteria Isolated from Rice Paddy Soil.</title>
        <authorList>
            <person name="Ishii S."/>
            <person name="Ashida N."/>
            <person name="Ohno H."/>
            <person name="Otsuka S."/>
            <person name="Yokota A."/>
            <person name="Senoo K."/>
        </authorList>
    </citation>
    <scope>NUCLEOTIDE SEQUENCE [LARGE SCALE GENOMIC DNA]</scope>
    <source>
        <strain evidence="2 4">TSA66</strain>
    </source>
</reference>
<dbReference type="STRING" id="709839.TSA66_00620"/>
<gene>
    <name evidence="3" type="ORF">TSA66_00620</name>
    <name evidence="1" type="ORF">TSA66_14075</name>
    <name evidence="2" type="ORF">TSA66_16410</name>
</gene>
<dbReference type="Proteomes" id="UP000031572">
    <property type="component" value="Unassembled WGS sequence"/>
</dbReference>
<accession>A0A0C2BPM8</accession>
<comment type="caution">
    <text evidence="2">The sequence shown here is derived from an EMBL/GenBank/DDBJ whole genome shotgun (WGS) entry which is preliminary data.</text>
</comment>
<dbReference type="EMBL" id="JWJG01000028">
    <property type="protein sequence ID" value="KIF82024.1"/>
    <property type="molecule type" value="Genomic_DNA"/>
</dbReference>
<evidence type="ECO:0000313" key="3">
    <source>
        <dbReference type="EMBL" id="KIF84090.1"/>
    </source>
</evidence>
<organism evidence="2 4">
    <name type="scientific">Noviherbaspirillum autotrophicum</name>
    <dbReference type="NCBI Taxonomy" id="709839"/>
    <lineage>
        <taxon>Bacteria</taxon>
        <taxon>Pseudomonadati</taxon>
        <taxon>Pseudomonadota</taxon>
        <taxon>Betaproteobacteria</taxon>
        <taxon>Burkholderiales</taxon>
        <taxon>Oxalobacteraceae</taxon>
        <taxon>Noviherbaspirillum</taxon>
    </lineage>
</organism>
<name>A0A0C2BPM8_9BURK</name>
<evidence type="ECO:0000313" key="4">
    <source>
        <dbReference type="Proteomes" id="UP000031572"/>
    </source>
</evidence>
<protein>
    <submittedName>
        <fullName evidence="2">Uncharacterized protein</fullName>
    </submittedName>
</protein>
<evidence type="ECO:0000313" key="2">
    <source>
        <dbReference type="EMBL" id="KIF82024.1"/>
    </source>
</evidence>